<dbReference type="InterPro" id="IPR029058">
    <property type="entry name" value="AB_hydrolase_fold"/>
</dbReference>
<gene>
    <name evidence="2" type="ORF">G1H19_20670</name>
</gene>
<dbReference type="PANTHER" id="PTHR43798">
    <property type="entry name" value="MONOACYLGLYCEROL LIPASE"/>
    <property type="match status" value="1"/>
</dbReference>
<organism evidence="2 3">
    <name type="scientific">Goekera deserti</name>
    <dbReference type="NCBI Taxonomy" id="2497753"/>
    <lineage>
        <taxon>Bacteria</taxon>
        <taxon>Bacillati</taxon>
        <taxon>Actinomycetota</taxon>
        <taxon>Actinomycetes</taxon>
        <taxon>Geodermatophilales</taxon>
        <taxon>Geodermatophilaceae</taxon>
        <taxon>Goekera</taxon>
    </lineage>
</organism>
<evidence type="ECO:0000313" key="2">
    <source>
        <dbReference type="EMBL" id="NEL56387.1"/>
    </source>
</evidence>
<dbReference type="EMBL" id="JAAGWK010000034">
    <property type="protein sequence ID" value="NEL56387.1"/>
    <property type="molecule type" value="Genomic_DNA"/>
</dbReference>
<sequence>MRLVDVRGRRVRYRDEGSGPVVLLLHGIARSLEDWDPQVPLLAGRYRVLAPDLAGYGESEPLREPYSLPTLARSVEDLLDALGIDGPVHVAGNSLGGAVAMQLSVQAPPRVRTLTLVNSAGFGREVTATLRLLAIRPLARLLLRRPTLAAARHTEQSLFADPALATDERVRRGYRFAGRPHGTRVLLETASSLGGLRGVHPHWRRELLDQVRAHGIPTLVTWGDADRVLPATHLDGARRDLAHARTHLFPGTGHMPQIERADEFAELVQAFWDEHPG</sequence>
<dbReference type="AlphaFoldDB" id="A0A7K3WIW7"/>
<keyword evidence="2" id="KW-0378">Hydrolase</keyword>
<dbReference type="SUPFAM" id="SSF53474">
    <property type="entry name" value="alpha/beta-Hydrolases"/>
    <property type="match status" value="1"/>
</dbReference>
<dbReference type="Pfam" id="PF00561">
    <property type="entry name" value="Abhydrolase_1"/>
    <property type="match status" value="1"/>
</dbReference>
<dbReference type="GO" id="GO:0016020">
    <property type="term" value="C:membrane"/>
    <property type="evidence" value="ECO:0007669"/>
    <property type="project" value="TreeGrafter"/>
</dbReference>
<accession>A0A7K3WIW7</accession>
<comment type="caution">
    <text evidence="2">The sequence shown here is derived from an EMBL/GenBank/DDBJ whole genome shotgun (WGS) entry which is preliminary data.</text>
</comment>
<dbReference type="InterPro" id="IPR000073">
    <property type="entry name" value="AB_hydrolase_1"/>
</dbReference>
<keyword evidence="3" id="KW-1185">Reference proteome</keyword>
<dbReference type="GO" id="GO:0016787">
    <property type="term" value="F:hydrolase activity"/>
    <property type="evidence" value="ECO:0007669"/>
    <property type="project" value="UniProtKB-KW"/>
</dbReference>
<evidence type="ECO:0000313" key="3">
    <source>
        <dbReference type="Proteomes" id="UP000470470"/>
    </source>
</evidence>
<feature type="domain" description="AB hydrolase-1" evidence="1">
    <location>
        <begin position="20"/>
        <end position="260"/>
    </location>
</feature>
<dbReference type="Gene3D" id="3.40.50.1820">
    <property type="entry name" value="alpha/beta hydrolase"/>
    <property type="match status" value="1"/>
</dbReference>
<protein>
    <submittedName>
        <fullName evidence="2">Alpha/beta fold hydrolase</fullName>
    </submittedName>
</protein>
<dbReference type="Proteomes" id="UP000470470">
    <property type="component" value="Unassembled WGS sequence"/>
</dbReference>
<dbReference type="InterPro" id="IPR050266">
    <property type="entry name" value="AB_hydrolase_sf"/>
</dbReference>
<dbReference type="PRINTS" id="PR00111">
    <property type="entry name" value="ABHYDROLASE"/>
</dbReference>
<name>A0A7K3WIW7_9ACTN</name>
<evidence type="ECO:0000259" key="1">
    <source>
        <dbReference type="Pfam" id="PF00561"/>
    </source>
</evidence>
<proteinExistence type="predicted"/>
<reference evidence="2 3" key="1">
    <citation type="submission" date="2020-02" db="EMBL/GenBank/DDBJ databases">
        <title>The whole genome sequence of CPCC 205119.</title>
        <authorList>
            <person name="Jiang Z."/>
        </authorList>
    </citation>
    <scope>NUCLEOTIDE SEQUENCE [LARGE SCALE GENOMIC DNA]</scope>
    <source>
        <strain evidence="2 3">CPCC 205119</strain>
    </source>
</reference>
<dbReference type="PANTHER" id="PTHR43798:SF33">
    <property type="entry name" value="HYDROLASE, PUTATIVE (AFU_ORTHOLOGUE AFUA_2G14860)-RELATED"/>
    <property type="match status" value="1"/>
</dbReference>